<accession>A0AAD3H4M5</accession>
<dbReference type="PANTHER" id="PTHR43394:SF1">
    <property type="entry name" value="ATP-BINDING CASSETTE SUB-FAMILY B MEMBER 10, MITOCHONDRIAL"/>
    <property type="match status" value="1"/>
</dbReference>
<dbReference type="SUPFAM" id="SSF52540">
    <property type="entry name" value="P-loop containing nucleoside triphosphate hydrolases"/>
    <property type="match status" value="1"/>
</dbReference>
<dbReference type="Proteomes" id="UP001054902">
    <property type="component" value="Unassembled WGS sequence"/>
</dbReference>
<dbReference type="InterPro" id="IPR027417">
    <property type="entry name" value="P-loop_NTPase"/>
</dbReference>
<comment type="caution">
    <text evidence="1">The sequence shown here is derived from an EMBL/GenBank/DDBJ whole genome shotgun (WGS) entry which is preliminary data.</text>
</comment>
<proteinExistence type="predicted"/>
<dbReference type="EMBL" id="BLLK01000039">
    <property type="protein sequence ID" value="GFH50432.1"/>
    <property type="molecule type" value="Genomic_DNA"/>
</dbReference>
<keyword evidence="2" id="KW-1185">Reference proteome</keyword>
<dbReference type="Gene3D" id="3.40.50.300">
    <property type="entry name" value="P-loop containing nucleotide triphosphate hydrolases"/>
    <property type="match status" value="1"/>
</dbReference>
<reference evidence="1 2" key="1">
    <citation type="journal article" date="2021" name="Sci. Rep.">
        <title>The genome of the diatom Chaetoceros tenuissimus carries an ancient integrated fragment of an extant virus.</title>
        <authorList>
            <person name="Hongo Y."/>
            <person name="Kimura K."/>
            <person name="Takaki Y."/>
            <person name="Yoshida Y."/>
            <person name="Baba S."/>
            <person name="Kobayashi G."/>
            <person name="Nagasaki K."/>
            <person name="Hano T."/>
            <person name="Tomaru Y."/>
        </authorList>
    </citation>
    <scope>NUCLEOTIDE SEQUENCE [LARGE SCALE GENOMIC DNA]</scope>
    <source>
        <strain evidence="1 2">NIES-3715</strain>
    </source>
</reference>
<gene>
    <name evidence="1" type="ORF">CTEN210_06908</name>
</gene>
<sequence length="543" mass="61412">MIIIWPLETSILKAEFIAACSIGVRCYLRAPIRIQGRMRPSLVPRMCLTYSIETFMLLCTIKVQDRVSPSLVQGLCLAYFVVFRSTWILQVASPTLASDGCTINDTEKTCWIEYLILSPVESATDSYPSKFAVQDARSWGNLWTLIKICTWLLVKKKVQGATFEKYLFLWILSTVAENTLACTIIESYLNCLSLSFVAHEVKNRFDCYVDNGYNENTDLIECTWVECSGLEIGWVIAVLTYILDLFGLLYYHGSVHYVFIKALAYWRNISALLAEDSDLVVTGNPIESSSRYNVSELNLLVEFDSYIVKHRCPGDHKELKGESFKMMKVVGTTKSSFLFKCNEVLGSIFKVDGTDIRIEIQEKLSEMFGVVLQPIHASLREMIGVVLQYILQYIQASLRELIGVGLLATSLFNDNICTNITYGKRDAVDSELDKFAESCQLIDIICSLPRRWDISFGASKGKRESTAIAGVLLRDSPIVVFDEKTSVLETIPENSIQEVLDVLQDHRALVTGDRMNTFLLYCIQSLRLVFNRHLMCLGRNILA</sequence>
<evidence type="ECO:0008006" key="3">
    <source>
        <dbReference type="Google" id="ProtNLM"/>
    </source>
</evidence>
<dbReference type="PANTHER" id="PTHR43394">
    <property type="entry name" value="ATP-DEPENDENT PERMEASE MDL1, MITOCHONDRIAL"/>
    <property type="match status" value="1"/>
</dbReference>
<protein>
    <recommendedName>
        <fullName evidence="3">ABC transporter domain-containing protein</fullName>
    </recommendedName>
</protein>
<dbReference type="GO" id="GO:0015421">
    <property type="term" value="F:ABC-type oligopeptide transporter activity"/>
    <property type="evidence" value="ECO:0007669"/>
    <property type="project" value="TreeGrafter"/>
</dbReference>
<dbReference type="AlphaFoldDB" id="A0AAD3H4M5"/>
<evidence type="ECO:0000313" key="2">
    <source>
        <dbReference type="Proteomes" id="UP001054902"/>
    </source>
</evidence>
<organism evidence="1 2">
    <name type="scientific">Chaetoceros tenuissimus</name>
    <dbReference type="NCBI Taxonomy" id="426638"/>
    <lineage>
        <taxon>Eukaryota</taxon>
        <taxon>Sar</taxon>
        <taxon>Stramenopiles</taxon>
        <taxon>Ochrophyta</taxon>
        <taxon>Bacillariophyta</taxon>
        <taxon>Coscinodiscophyceae</taxon>
        <taxon>Chaetocerotophycidae</taxon>
        <taxon>Chaetocerotales</taxon>
        <taxon>Chaetocerotaceae</taxon>
        <taxon>Chaetoceros</taxon>
    </lineage>
</organism>
<evidence type="ECO:0000313" key="1">
    <source>
        <dbReference type="EMBL" id="GFH50432.1"/>
    </source>
</evidence>
<name>A0AAD3H4M5_9STRA</name>
<dbReference type="InterPro" id="IPR039421">
    <property type="entry name" value="Type_1_exporter"/>
</dbReference>